<feature type="region of interest" description="Disordered" evidence="5">
    <location>
        <begin position="187"/>
        <end position="254"/>
    </location>
</feature>
<evidence type="ECO:0000256" key="1">
    <source>
        <dbReference type="ARBA" id="ARBA00022723"/>
    </source>
</evidence>
<dbReference type="SUPFAM" id="SSF144232">
    <property type="entry name" value="HIT/MYND zinc finger-like"/>
    <property type="match status" value="1"/>
</dbReference>
<dbReference type="Pfam" id="PF01753">
    <property type="entry name" value="zf-MYND"/>
    <property type="match status" value="1"/>
</dbReference>
<organism evidence="7 8">
    <name type="scientific">Micractinium conductrix</name>
    <dbReference type="NCBI Taxonomy" id="554055"/>
    <lineage>
        <taxon>Eukaryota</taxon>
        <taxon>Viridiplantae</taxon>
        <taxon>Chlorophyta</taxon>
        <taxon>core chlorophytes</taxon>
        <taxon>Trebouxiophyceae</taxon>
        <taxon>Chlorellales</taxon>
        <taxon>Chlorellaceae</taxon>
        <taxon>Chlorella clade</taxon>
        <taxon>Micractinium</taxon>
    </lineage>
</organism>
<evidence type="ECO:0000256" key="2">
    <source>
        <dbReference type="ARBA" id="ARBA00022771"/>
    </source>
</evidence>
<evidence type="ECO:0000313" key="8">
    <source>
        <dbReference type="Proteomes" id="UP000239649"/>
    </source>
</evidence>
<feature type="domain" description="MYND-type" evidence="6">
    <location>
        <begin position="334"/>
        <end position="376"/>
    </location>
</feature>
<dbReference type="Gene3D" id="6.10.140.2220">
    <property type="match status" value="1"/>
</dbReference>
<proteinExistence type="predicted"/>
<evidence type="ECO:0000256" key="4">
    <source>
        <dbReference type="PROSITE-ProRule" id="PRU00134"/>
    </source>
</evidence>
<dbReference type="InterPro" id="IPR002893">
    <property type="entry name" value="Znf_MYND"/>
</dbReference>
<evidence type="ECO:0000313" key="7">
    <source>
        <dbReference type="EMBL" id="PSC73249.1"/>
    </source>
</evidence>
<dbReference type="EMBL" id="LHPF02000007">
    <property type="protein sequence ID" value="PSC73249.1"/>
    <property type="molecule type" value="Genomic_DNA"/>
</dbReference>
<keyword evidence="3" id="KW-0862">Zinc</keyword>
<keyword evidence="8" id="KW-1185">Reference proteome</keyword>
<evidence type="ECO:0000259" key="6">
    <source>
        <dbReference type="PROSITE" id="PS50865"/>
    </source>
</evidence>
<keyword evidence="2 4" id="KW-0863">Zinc-finger</keyword>
<keyword evidence="1" id="KW-0479">Metal-binding</keyword>
<evidence type="ECO:0000256" key="3">
    <source>
        <dbReference type="ARBA" id="ARBA00022833"/>
    </source>
</evidence>
<accession>A0A2P6VGN2</accession>
<dbReference type="OrthoDB" id="540581at2759"/>
<dbReference type="Proteomes" id="UP000239649">
    <property type="component" value="Unassembled WGS sequence"/>
</dbReference>
<dbReference type="InterPro" id="IPR036361">
    <property type="entry name" value="SAP_dom_sf"/>
</dbReference>
<evidence type="ECO:0000256" key="5">
    <source>
        <dbReference type="SAM" id="MobiDB-lite"/>
    </source>
</evidence>
<dbReference type="PROSITE" id="PS01360">
    <property type="entry name" value="ZF_MYND_1"/>
    <property type="match status" value="1"/>
</dbReference>
<protein>
    <recommendedName>
        <fullName evidence="6">MYND-type domain-containing protein</fullName>
    </recommendedName>
</protein>
<name>A0A2P6VGN2_9CHLO</name>
<dbReference type="AlphaFoldDB" id="A0A2P6VGN2"/>
<gene>
    <name evidence="7" type="ORF">C2E20_3337</name>
</gene>
<reference evidence="7 8" key="1">
    <citation type="journal article" date="2018" name="Plant J.">
        <title>Genome sequences of Chlorella sorokiniana UTEX 1602 and Micractinium conductrix SAG 241.80: implications to maltose excretion by a green alga.</title>
        <authorList>
            <person name="Arriola M.B."/>
            <person name="Velmurugan N."/>
            <person name="Zhang Y."/>
            <person name="Plunkett M.H."/>
            <person name="Hondzo H."/>
            <person name="Barney B.M."/>
        </authorList>
    </citation>
    <scope>NUCLEOTIDE SEQUENCE [LARGE SCALE GENOMIC DNA]</scope>
    <source>
        <strain evidence="7 8">SAG 241.80</strain>
    </source>
</reference>
<comment type="caution">
    <text evidence="7">The sequence shown here is derived from an EMBL/GenBank/DDBJ whole genome shotgun (WGS) entry which is preliminary data.</text>
</comment>
<dbReference type="PROSITE" id="PS50865">
    <property type="entry name" value="ZF_MYND_2"/>
    <property type="match status" value="1"/>
</dbReference>
<dbReference type="GO" id="GO:0008270">
    <property type="term" value="F:zinc ion binding"/>
    <property type="evidence" value="ECO:0007669"/>
    <property type="project" value="UniProtKB-KW"/>
</dbReference>
<sequence>MIKLAIEDCDKTGQGDLAAKVQSRFGPAVVHNQQTKAFMAAWTELPAELFGASCAAMVVEAAASAERCRPRLHSIGLGDTTDLMEIVTFGTVDCADFLDARQRRRVWGGTLEGRLAALERHLGGSSYSWFEFLAHSSLYNLCINFLRAWCQAEDEAAGRGRHTSGGAPDGGVLQGLGLMKVLEEHMKAGTRPPPRITLQDGSSSGGSEEGQRARGCPCCGQTPGGAGGSGPSSASAVAAQQAQQAPPPEGPPSGWRVAQLRAFLAARGVESRHCIEKSQLVELAVAELAPGSAAAAPAEEEAAAPEEGAPAAAPLAEAGAGAAGAAGAAPLRQCAECGATRSTQGTKLLKCSGCRVVYYCSTDCQGKAWPQHRRACRGKSAAQ</sequence>
<feature type="compositionally biased region" description="Low complexity" evidence="5">
    <location>
        <begin position="231"/>
        <end position="244"/>
    </location>
</feature>
<dbReference type="Gene3D" id="1.10.720.30">
    <property type="entry name" value="SAP domain"/>
    <property type="match status" value="1"/>
</dbReference>
<dbReference type="STRING" id="554055.A0A2P6VGN2"/>